<evidence type="ECO:0000256" key="9">
    <source>
        <dbReference type="SAM" id="MobiDB-lite"/>
    </source>
</evidence>
<dbReference type="SUPFAM" id="SSF143870">
    <property type="entry name" value="PF0523-like"/>
    <property type="match status" value="1"/>
</dbReference>
<dbReference type="InterPro" id="IPR036504">
    <property type="entry name" value="CGI121/TPRKB_sf"/>
</dbReference>
<dbReference type="GO" id="GO:0002949">
    <property type="term" value="P:tRNA threonylcarbamoyladenosine modification"/>
    <property type="evidence" value="ECO:0007669"/>
    <property type="project" value="TreeGrafter"/>
</dbReference>
<feature type="region of interest" description="Disordered" evidence="9">
    <location>
        <begin position="173"/>
        <end position="193"/>
    </location>
</feature>
<evidence type="ECO:0000256" key="3">
    <source>
        <dbReference type="ARBA" id="ARBA00015316"/>
    </source>
</evidence>
<sequence length="211" mass="22766">MASVQTFALPHYEEYPVHVALFKDVTNAAFLRSQLLASNPDFDYAFLDASMILTPNHLLTSTFLALHTFLTKRAKTRTPHSELVFRLSPNNNIGESYKKFGIGDATTAIIAVKLPITADATVDASITAETVSKHLGNVVQGTSVRIGEQGEGLGLWCDVDKVRKMYKLGGEGGNKGKKTGAANGDARVKKEGDEKKEMESVILGIIALKGS</sequence>
<keyword evidence="5" id="KW-0819">tRNA processing</keyword>
<dbReference type="PANTHER" id="PTHR15840:SF10">
    <property type="entry name" value="EKC_KEOPS COMPLEX SUBUNIT TPRKB"/>
    <property type="match status" value="1"/>
</dbReference>
<dbReference type="InterPro" id="IPR013926">
    <property type="entry name" value="CGI121/TPRKB"/>
</dbReference>
<dbReference type="GO" id="GO:0005634">
    <property type="term" value="C:nucleus"/>
    <property type="evidence" value="ECO:0007669"/>
    <property type="project" value="UniProtKB-SubCell"/>
</dbReference>
<evidence type="ECO:0000313" key="11">
    <source>
        <dbReference type="Proteomes" id="UP000800038"/>
    </source>
</evidence>
<keyword evidence="6 8" id="KW-0539">Nucleus</keyword>
<dbReference type="Proteomes" id="UP000800038">
    <property type="component" value="Unassembled WGS sequence"/>
</dbReference>
<evidence type="ECO:0000256" key="4">
    <source>
        <dbReference type="ARBA" id="ARBA00016009"/>
    </source>
</evidence>
<evidence type="ECO:0000256" key="5">
    <source>
        <dbReference type="ARBA" id="ARBA00022694"/>
    </source>
</evidence>
<evidence type="ECO:0000313" key="10">
    <source>
        <dbReference type="EMBL" id="KAF1943833.1"/>
    </source>
</evidence>
<dbReference type="AlphaFoldDB" id="A0A6A5SUF2"/>
<evidence type="ECO:0000256" key="6">
    <source>
        <dbReference type="ARBA" id="ARBA00023242"/>
    </source>
</evidence>
<evidence type="ECO:0000256" key="2">
    <source>
        <dbReference type="ARBA" id="ARBA00005546"/>
    </source>
</evidence>
<evidence type="ECO:0000256" key="1">
    <source>
        <dbReference type="ARBA" id="ARBA00004123"/>
    </source>
</evidence>
<dbReference type="Gene3D" id="3.30.2380.10">
    <property type="entry name" value="CGI121/TPRKB"/>
    <property type="match status" value="1"/>
</dbReference>
<dbReference type="PANTHER" id="PTHR15840">
    <property type="entry name" value="CGI-121 FAMILY MEMBER"/>
    <property type="match status" value="1"/>
</dbReference>
<evidence type="ECO:0000256" key="8">
    <source>
        <dbReference type="RuleBase" id="RU004398"/>
    </source>
</evidence>
<name>A0A6A5SUF2_9PLEO</name>
<keyword evidence="11" id="KW-1185">Reference proteome</keyword>
<dbReference type="GO" id="GO:0000408">
    <property type="term" value="C:EKC/KEOPS complex"/>
    <property type="evidence" value="ECO:0007669"/>
    <property type="project" value="TreeGrafter"/>
</dbReference>
<comment type="function">
    <text evidence="7">Component of the EKC/KEOPS complex that is required for the formation of a threonylcarbamoyl group on adenosine at position 37 (t(6)A37) in tRNAs that read codons beginning with adenine. The complex is probably involved in the transfer of the threonylcarbamoyl moiety of threonylcarbamoyl-AMP (TC-AMP) to the N6 group of A37. CGI121 acts as an allosteric effector that regulates the t(6)A activity of the complex. The EKC/KEOPS complex also promotes both telomere uncapping and telomere elongation. The complex is required for efficient recruitment of transcriptional coactivators. CGI121 is not required for tRNA modification.</text>
</comment>
<protein>
    <recommendedName>
        <fullName evidence="4">EKC/KEOPS complex subunit CGI121</fullName>
    </recommendedName>
    <alternativeName>
        <fullName evidence="3">EKC/KEOPS complex subunit cgi121</fullName>
    </alternativeName>
</protein>
<organism evidence="10 11">
    <name type="scientific">Clathrospora elynae</name>
    <dbReference type="NCBI Taxonomy" id="706981"/>
    <lineage>
        <taxon>Eukaryota</taxon>
        <taxon>Fungi</taxon>
        <taxon>Dikarya</taxon>
        <taxon>Ascomycota</taxon>
        <taxon>Pezizomycotina</taxon>
        <taxon>Dothideomycetes</taxon>
        <taxon>Pleosporomycetidae</taxon>
        <taxon>Pleosporales</taxon>
        <taxon>Diademaceae</taxon>
        <taxon>Clathrospora</taxon>
    </lineage>
</organism>
<gene>
    <name evidence="10" type="ORF">EJ02DRAFT_122771</name>
</gene>
<dbReference type="Pfam" id="PF08617">
    <property type="entry name" value="CGI-121"/>
    <property type="match status" value="1"/>
</dbReference>
<dbReference type="EMBL" id="ML976022">
    <property type="protein sequence ID" value="KAF1943833.1"/>
    <property type="molecule type" value="Genomic_DNA"/>
</dbReference>
<comment type="subcellular location">
    <subcellularLocation>
        <location evidence="1">Nucleus</location>
    </subcellularLocation>
</comment>
<reference evidence="10" key="1">
    <citation type="journal article" date="2020" name="Stud. Mycol.">
        <title>101 Dothideomycetes genomes: a test case for predicting lifestyles and emergence of pathogens.</title>
        <authorList>
            <person name="Haridas S."/>
            <person name="Albert R."/>
            <person name="Binder M."/>
            <person name="Bloem J."/>
            <person name="Labutti K."/>
            <person name="Salamov A."/>
            <person name="Andreopoulos B."/>
            <person name="Baker S."/>
            <person name="Barry K."/>
            <person name="Bills G."/>
            <person name="Bluhm B."/>
            <person name="Cannon C."/>
            <person name="Castanera R."/>
            <person name="Culley D."/>
            <person name="Daum C."/>
            <person name="Ezra D."/>
            <person name="Gonzalez J."/>
            <person name="Henrissat B."/>
            <person name="Kuo A."/>
            <person name="Liang C."/>
            <person name="Lipzen A."/>
            <person name="Lutzoni F."/>
            <person name="Magnuson J."/>
            <person name="Mondo S."/>
            <person name="Nolan M."/>
            <person name="Ohm R."/>
            <person name="Pangilinan J."/>
            <person name="Park H.-J."/>
            <person name="Ramirez L."/>
            <person name="Alfaro M."/>
            <person name="Sun H."/>
            <person name="Tritt A."/>
            <person name="Yoshinaga Y."/>
            <person name="Zwiers L.-H."/>
            <person name="Turgeon B."/>
            <person name="Goodwin S."/>
            <person name="Spatafora J."/>
            <person name="Crous P."/>
            <person name="Grigoriev I."/>
        </authorList>
    </citation>
    <scope>NUCLEOTIDE SEQUENCE</scope>
    <source>
        <strain evidence="10">CBS 161.51</strain>
    </source>
</reference>
<comment type="similarity">
    <text evidence="2 8">Belongs to the CGI121/TPRKB family.</text>
</comment>
<proteinExistence type="inferred from homology"/>
<dbReference type="GO" id="GO:0005829">
    <property type="term" value="C:cytosol"/>
    <property type="evidence" value="ECO:0007669"/>
    <property type="project" value="TreeGrafter"/>
</dbReference>
<evidence type="ECO:0000256" key="7">
    <source>
        <dbReference type="ARBA" id="ARBA00025043"/>
    </source>
</evidence>
<dbReference type="OrthoDB" id="329139at2759"/>
<accession>A0A6A5SUF2</accession>